<dbReference type="AlphaFoldDB" id="A0AAE1GTS2"/>
<organism evidence="3 4">
    <name type="scientific">Frankliniella fusca</name>
    <dbReference type="NCBI Taxonomy" id="407009"/>
    <lineage>
        <taxon>Eukaryota</taxon>
        <taxon>Metazoa</taxon>
        <taxon>Ecdysozoa</taxon>
        <taxon>Arthropoda</taxon>
        <taxon>Hexapoda</taxon>
        <taxon>Insecta</taxon>
        <taxon>Pterygota</taxon>
        <taxon>Neoptera</taxon>
        <taxon>Paraneoptera</taxon>
        <taxon>Thysanoptera</taxon>
        <taxon>Terebrantia</taxon>
        <taxon>Thripoidea</taxon>
        <taxon>Thripidae</taxon>
        <taxon>Frankliniella</taxon>
    </lineage>
</organism>
<dbReference type="SMART" id="SM00355">
    <property type="entry name" value="ZnF_C2H2"/>
    <property type="match status" value="2"/>
</dbReference>
<dbReference type="Gene3D" id="3.30.160.60">
    <property type="entry name" value="Classic Zinc Finger"/>
    <property type="match status" value="1"/>
</dbReference>
<evidence type="ECO:0000259" key="2">
    <source>
        <dbReference type="PROSITE" id="PS50157"/>
    </source>
</evidence>
<accession>A0AAE1GTS2</accession>
<evidence type="ECO:0000313" key="3">
    <source>
        <dbReference type="EMBL" id="KAK3908819.1"/>
    </source>
</evidence>
<evidence type="ECO:0000313" key="4">
    <source>
        <dbReference type="Proteomes" id="UP001219518"/>
    </source>
</evidence>
<gene>
    <name evidence="3" type="ORF">KUF71_019074</name>
</gene>
<evidence type="ECO:0000256" key="1">
    <source>
        <dbReference type="PROSITE-ProRule" id="PRU00042"/>
    </source>
</evidence>
<dbReference type="PROSITE" id="PS50157">
    <property type="entry name" value="ZINC_FINGER_C2H2_2"/>
    <property type="match status" value="1"/>
</dbReference>
<feature type="domain" description="C2H2-type" evidence="2">
    <location>
        <begin position="37"/>
        <end position="59"/>
    </location>
</feature>
<reference evidence="3" key="2">
    <citation type="journal article" date="2023" name="BMC Genomics">
        <title>Pest status, molecular evolution, and epigenetic factors derived from the genome assembly of Frankliniella fusca, a thysanopteran phytovirus vector.</title>
        <authorList>
            <person name="Catto M.A."/>
            <person name="Labadie P.E."/>
            <person name="Jacobson A.L."/>
            <person name="Kennedy G.G."/>
            <person name="Srinivasan R."/>
            <person name="Hunt B.G."/>
        </authorList>
    </citation>
    <scope>NUCLEOTIDE SEQUENCE</scope>
    <source>
        <strain evidence="3">PL_HMW_Pooled</strain>
    </source>
</reference>
<comment type="caution">
    <text evidence="3">The sequence shown here is derived from an EMBL/GenBank/DDBJ whole genome shotgun (WGS) entry which is preliminary data.</text>
</comment>
<dbReference type="InterPro" id="IPR013087">
    <property type="entry name" value="Znf_C2H2_type"/>
</dbReference>
<keyword evidence="1" id="KW-0479">Metal-binding</keyword>
<name>A0AAE1GTS2_9NEOP</name>
<dbReference type="PANTHER" id="PTHR46579:SF1">
    <property type="entry name" value="F5_8 TYPE C DOMAIN-CONTAINING PROTEIN"/>
    <property type="match status" value="1"/>
</dbReference>
<proteinExistence type="predicted"/>
<sequence length="902" mass="101902">MEPELSKCCFCPFSSVSKIDVRKHQIRIHQDHPEFRIACTICGQKFLKYGEFKLHMKTHGIAAGSTKRPGEEELTRPIKETRLSLCEEPSSSQVPSSTEVTGENIGEETTLLGLGPNVLCDSKTESTTDLIDIEEDVQFYLGGVPKVKDKSLEVQLQERAAAFLSHVKETCVTTQKTIDEVVKNSNELIMMYNSLLEAQVLSKQDEDGFIKAKAAQEVFEFYRNQTIFEGLRTKYHQDKYRAMKMTPAEPQLVVTKYQTTVTPRRGLIHEVPAEFGYTAPFLVQLEALLNLDDVLYCVRNPVKHTPGQYTTPLDGSVYQNHLLAYNETQENLLCFAGYMDDVSPGETLSVKSSDLQIRSFSWVLLNIHPWLRSSLRCINIMALVLKKYAKSNGPFLQDFINGLKKLSSKEGVTFKIKGKFITFHGVLLFWVGDTPASANVAGFKESPSFALFPCRQCLVSHDILHEHPFEVPDLLRNAKLHEQHLALVVPTLGNDEQVEQEIHLEGRSNPSVSTGVNSRCALLDLGYYDVTRSFPQDIMHVMAEGGVLDVTTRMILLHAIDKKLTLKEVNSMIENFEYGDSKKDKPGPIKPKHLENSLRQNASQLLLLVHTIPFIVQGKCERPQLKNFIRLLTILNLCMARSVSDHEIGMLRNQIQMFLTEFKSTYGVTHMTPKFHFLVHLPTQVALFGPLTQHWAMRFEGYHAILKRLYKILHTSKNLSYSLIDRLILRSLQEMESSPPGTFLYSGHKGTGVKPKTKLKNLPHLLSCVISRPEFTEDSEVVPARSVNFHGVTYSVGSTIFEKTSDLPSILKVQEIYIHETPILLCHQYETVSFDVELNAYVIKGSSDAALKAVTPKKLQPMFPILKIQFQGRLLAVLRENTPSSFSALLEWEEEDSLSDAD</sequence>
<dbReference type="EMBL" id="JAHWGI010000076">
    <property type="protein sequence ID" value="KAK3908819.1"/>
    <property type="molecule type" value="Genomic_DNA"/>
</dbReference>
<dbReference type="GO" id="GO:0008270">
    <property type="term" value="F:zinc ion binding"/>
    <property type="evidence" value="ECO:0007669"/>
    <property type="project" value="UniProtKB-KW"/>
</dbReference>
<dbReference type="PANTHER" id="PTHR46579">
    <property type="entry name" value="F5/8 TYPE C DOMAIN-CONTAINING PROTEIN-RELATED"/>
    <property type="match status" value="1"/>
</dbReference>
<reference evidence="3" key="1">
    <citation type="submission" date="2021-07" db="EMBL/GenBank/DDBJ databases">
        <authorList>
            <person name="Catto M.A."/>
            <person name="Jacobson A."/>
            <person name="Kennedy G."/>
            <person name="Labadie P."/>
            <person name="Hunt B.G."/>
            <person name="Srinivasan R."/>
        </authorList>
    </citation>
    <scope>NUCLEOTIDE SEQUENCE</scope>
    <source>
        <strain evidence="3">PL_HMW_Pooled</strain>
        <tissue evidence="3">Head</tissue>
    </source>
</reference>
<keyword evidence="1" id="KW-0863">Zinc-finger</keyword>
<dbReference type="Proteomes" id="UP001219518">
    <property type="component" value="Unassembled WGS sequence"/>
</dbReference>
<dbReference type="PROSITE" id="PS00028">
    <property type="entry name" value="ZINC_FINGER_C2H2_1"/>
    <property type="match status" value="1"/>
</dbReference>
<keyword evidence="1" id="KW-0862">Zinc</keyword>
<protein>
    <submittedName>
        <fullName evidence="3">Zinc finger protein 335</fullName>
    </submittedName>
</protein>
<keyword evidence="4" id="KW-1185">Reference proteome</keyword>